<feature type="coiled-coil region" evidence="1">
    <location>
        <begin position="80"/>
        <end position="110"/>
    </location>
</feature>
<accession>A0A3G4ZKK8</accession>
<sequence>MGAYYNLVNSTKRQYVSSYWKGSPPSIYEVYIVAHLFGWDLTDTINSWSYEAGYTLCNHDGKLSWNYEDCEDYGEKVVNYLETEQETKEIEKKMEKYLKEYEEKEKYETEYCCDSEDGCDHEVKTKRVPKVESEYQKEKRLHYEEQRQLGKIYVGYPNTRSTFDHYPQWSNNCCSVCTYKQNTQYYIDKCKRTFDSTFFGN</sequence>
<gene>
    <name evidence="2" type="ORF">Terrestrivirus1_250</name>
</gene>
<protein>
    <submittedName>
        <fullName evidence="2">Uncharacterized protein</fullName>
    </submittedName>
</protein>
<proteinExistence type="predicted"/>
<organism evidence="2">
    <name type="scientific">Terrestrivirus sp</name>
    <dbReference type="NCBI Taxonomy" id="2487775"/>
    <lineage>
        <taxon>Viruses</taxon>
        <taxon>Varidnaviria</taxon>
        <taxon>Bamfordvirae</taxon>
        <taxon>Nucleocytoviricota</taxon>
        <taxon>Megaviricetes</taxon>
        <taxon>Imitervirales</taxon>
        <taxon>Mimiviridae</taxon>
        <taxon>Klosneuvirinae</taxon>
    </lineage>
</organism>
<keyword evidence="1" id="KW-0175">Coiled coil</keyword>
<dbReference type="EMBL" id="MK071979">
    <property type="protein sequence ID" value="AYV75376.1"/>
    <property type="molecule type" value="Genomic_DNA"/>
</dbReference>
<evidence type="ECO:0000256" key="1">
    <source>
        <dbReference type="SAM" id="Coils"/>
    </source>
</evidence>
<evidence type="ECO:0000313" key="2">
    <source>
        <dbReference type="EMBL" id="AYV75376.1"/>
    </source>
</evidence>
<reference evidence="2" key="1">
    <citation type="submission" date="2018-10" db="EMBL/GenBank/DDBJ databases">
        <title>Hidden diversity of soil giant viruses.</title>
        <authorList>
            <person name="Schulz F."/>
            <person name="Alteio L."/>
            <person name="Goudeau D."/>
            <person name="Ryan E.M."/>
            <person name="Malmstrom R.R."/>
            <person name="Blanchard J."/>
            <person name="Woyke T."/>
        </authorList>
    </citation>
    <scope>NUCLEOTIDE SEQUENCE</scope>
    <source>
        <strain evidence="2">TEV1</strain>
    </source>
</reference>
<name>A0A3G4ZKK8_9VIRU</name>